<feature type="compositionally biased region" description="Basic and acidic residues" evidence="1">
    <location>
        <begin position="50"/>
        <end position="60"/>
    </location>
</feature>
<evidence type="ECO:0000256" key="1">
    <source>
        <dbReference type="SAM" id="MobiDB-lite"/>
    </source>
</evidence>
<comment type="caution">
    <text evidence="2">The sequence shown here is derived from an EMBL/GenBank/DDBJ whole genome shotgun (WGS) entry which is preliminary data.</text>
</comment>
<evidence type="ECO:0000313" key="2">
    <source>
        <dbReference type="EMBL" id="KAH9642235.1"/>
    </source>
</evidence>
<dbReference type="EMBL" id="JACEFF010000196">
    <property type="protein sequence ID" value="KAH9642235.1"/>
    <property type="molecule type" value="Genomic_DNA"/>
</dbReference>
<feature type="region of interest" description="Disordered" evidence="1">
    <location>
        <begin position="25"/>
        <end position="105"/>
    </location>
</feature>
<protein>
    <submittedName>
        <fullName evidence="2">Uncharacterized protein</fullName>
    </submittedName>
</protein>
<feature type="compositionally biased region" description="Basic residues" evidence="1">
    <location>
        <begin position="25"/>
        <end position="34"/>
    </location>
</feature>
<dbReference type="Proteomes" id="UP000814243">
    <property type="component" value="Unassembled WGS sequence"/>
</dbReference>
<gene>
    <name evidence="2" type="ORF">HF086_005565</name>
</gene>
<proteinExistence type="predicted"/>
<dbReference type="AlphaFoldDB" id="A0A922MRK0"/>
<organism evidence="2 3">
    <name type="scientific">Spodoptera exigua</name>
    <name type="common">Beet armyworm</name>
    <name type="synonym">Noctua fulgens</name>
    <dbReference type="NCBI Taxonomy" id="7107"/>
    <lineage>
        <taxon>Eukaryota</taxon>
        <taxon>Metazoa</taxon>
        <taxon>Ecdysozoa</taxon>
        <taxon>Arthropoda</taxon>
        <taxon>Hexapoda</taxon>
        <taxon>Insecta</taxon>
        <taxon>Pterygota</taxon>
        <taxon>Neoptera</taxon>
        <taxon>Endopterygota</taxon>
        <taxon>Lepidoptera</taxon>
        <taxon>Glossata</taxon>
        <taxon>Ditrysia</taxon>
        <taxon>Noctuoidea</taxon>
        <taxon>Noctuidae</taxon>
        <taxon>Amphipyrinae</taxon>
        <taxon>Spodoptera</taxon>
    </lineage>
</organism>
<sequence>MDCTSRCLLAELFPQLDHQKRVIAKSLRKKKKRANGNNSPQDGTAANNPKLDDKVPKAYRLDTQYESSEESNPAMSEEEVLPAEKSNEDSGLDSDTSLPQDKLDQVQVSSLLSDMQKIKEDLIRRNEYEKLKEKCRRSDSDDD</sequence>
<accession>A0A922MRK0</accession>
<feature type="compositionally biased region" description="Polar residues" evidence="1">
    <location>
        <begin position="35"/>
        <end position="47"/>
    </location>
</feature>
<evidence type="ECO:0000313" key="3">
    <source>
        <dbReference type="Proteomes" id="UP000814243"/>
    </source>
</evidence>
<feature type="compositionally biased region" description="Polar residues" evidence="1">
    <location>
        <begin position="64"/>
        <end position="74"/>
    </location>
</feature>
<reference evidence="2" key="1">
    <citation type="journal article" date="2021" name="G3 (Bethesda)">
        <title>Genome and transcriptome analysis of the beet armyworm Spodoptera exigua reveals targets for pest control. .</title>
        <authorList>
            <person name="Simon S."/>
            <person name="Breeschoten T."/>
            <person name="Jansen H.J."/>
            <person name="Dirks R.P."/>
            <person name="Schranz M.E."/>
            <person name="Ros V.I.D."/>
        </authorList>
    </citation>
    <scope>NUCLEOTIDE SEQUENCE</scope>
    <source>
        <strain evidence="2">TB_SE_WUR_2020</strain>
    </source>
</reference>
<name>A0A922MRK0_SPOEX</name>